<dbReference type="NCBIfam" id="NF033516">
    <property type="entry name" value="transpos_IS3"/>
    <property type="match status" value="1"/>
</dbReference>
<dbReference type="PANTHER" id="PTHR46889:SF4">
    <property type="entry name" value="TRANSPOSASE INSO FOR INSERTION SEQUENCE ELEMENT IS911B-RELATED"/>
    <property type="match status" value="1"/>
</dbReference>
<dbReference type="InterPro" id="IPR048020">
    <property type="entry name" value="Transpos_IS3"/>
</dbReference>
<evidence type="ECO:0000313" key="5">
    <source>
        <dbReference type="Proteomes" id="UP000265419"/>
    </source>
</evidence>
<dbReference type="PROSITE" id="PS50994">
    <property type="entry name" value="INTEGRASE"/>
    <property type="match status" value="1"/>
</dbReference>
<dbReference type="InterPro" id="IPR009057">
    <property type="entry name" value="Homeodomain-like_sf"/>
</dbReference>
<dbReference type="GO" id="GO:0015074">
    <property type="term" value="P:DNA integration"/>
    <property type="evidence" value="ECO:0007669"/>
    <property type="project" value="InterPro"/>
</dbReference>
<dbReference type="InterPro" id="IPR050900">
    <property type="entry name" value="Transposase_IS3/IS150/IS904"/>
</dbReference>
<keyword evidence="2" id="KW-0175">Coiled coil</keyword>
<dbReference type="PANTHER" id="PTHR46889">
    <property type="entry name" value="TRANSPOSASE INSF FOR INSERTION SEQUENCE IS3B-RELATED"/>
    <property type="match status" value="1"/>
</dbReference>
<comment type="function">
    <text evidence="1">Involved in the transposition of the insertion sequence.</text>
</comment>
<feature type="domain" description="Integrase catalytic" evidence="3">
    <location>
        <begin position="241"/>
        <end position="405"/>
    </location>
</feature>
<dbReference type="SUPFAM" id="SSF46689">
    <property type="entry name" value="Homeodomain-like"/>
    <property type="match status" value="1"/>
</dbReference>
<sequence length="412" mass="45028">MARKNYTEEFRQKAVDLYESTPGATLKAIAVDLGITRGALREWVDRLGSGTTTDSAVPAPGFGARPPSQASRIARLEAELAAAKAEQVKLETERDILRQAAKYFASGDELVSRFQFVEDHRDAYGVKRLCQVLEVTRSSFYAWVAAAPSREARAKADEALAERIRQAQDPTRGGDRAYGAPRVTAELNDGADAAGRVNHKRVARVMRQNDLAGIRLKRRVKTTIPEQAGRKFPDLIGRDFSTGAPGRRYVGDITYLPIKDGSKLYLATCIDLGSRKLAGWAMADHMRVELVKDALAAAWRERGSLAGAVFHSDHGSVYTSSGYAQQCEDLGVLQSMGKVGTSADNALAESFNAALKRELLQGAHAFENEAAAYRAVFHWANRYNTRRRHSAIGNISPNAYENATLATLKNAA</sequence>
<accession>A0A399J625</accession>
<keyword evidence="5" id="KW-1185">Reference proteome</keyword>
<dbReference type="GO" id="GO:0006313">
    <property type="term" value="P:DNA transposition"/>
    <property type="evidence" value="ECO:0007669"/>
    <property type="project" value="InterPro"/>
</dbReference>
<dbReference type="Pfam" id="PF00665">
    <property type="entry name" value="rve"/>
    <property type="match status" value="1"/>
</dbReference>
<dbReference type="InterPro" id="IPR025948">
    <property type="entry name" value="HTH-like_dom"/>
</dbReference>
<dbReference type="SUPFAM" id="SSF53098">
    <property type="entry name" value="Ribonuclease H-like"/>
    <property type="match status" value="1"/>
</dbReference>
<dbReference type="InterPro" id="IPR002514">
    <property type="entry name" value="Transposase_8"/>
</dbReference>
<dbReference type="GO" id="GO:0004803">
    <property type="term" value="F:transposase activity"/>
    <property type="evidence" value="ECO:0007669"/>
    <property type="project" value="InterPro"/>
</dbReference>
<protein>
    <submittedName>
        <fullName evidence="4">IS3 family transposase</fullName>
    </submittedName>
</protein>
<evidence type="ECO:0000259" key="3">
    <source>
        <dbReference type="PROSITE" id="PS50994"/>
    </source>
</evidence>
<proteinExistence type="predicted"/>
<dbReference type="GO" id="GO:0003677">
    <property type="term" value="F:DNA binding"/>
    <property type="evidence" value="ECO:0007669"/>
    <property type="project" value="InterPro"/>
</dbReference>
<dbReference type="EMBL" id="QQXK01000066">
    <property type="protein sequence ID" value="RII40861.1"/>
    <property type="molecule type" value="Genomic_DNA"/>
</dbReference>
<dbReference type="AlphaFoldDB" id="A0A399J625"/>
<gene>
    <name evidence="4" type="ORF">DWB68_15715</name>
</gene>
<name>A0A399J625_9MICC</name>
<evidence type="ECO:0000256" key="1">
    <source>
        <dbReference type="ARBA" id="ARBA00002286"/>
    </source>
</evidence>
<dbReference type="Pfam" id="PF01527">
    <property type="entry name" value="HTH_Tnp_1"/>
    <property type="match status" value="1"/>
</dbReference>
<dbReference type="Gene3D" id="1.10.10.60">
    <property type="entry name" value="Homeodomain-like"/>
    <property type="match status" value="1"/>
</dbReference>
<evidence type="ECO:0000313" key="4">
    <source>
        <dbReference type="EMBL" id="RII40861.1"/>
    </source>
</evidence>
<dbReference type="Proteomes" id="UP000265419">
    <property type="component" value="Unassembled WGS sequence"/>
</dbReference>
<evidence type="ECO:0000256" key="2">
    <source>
        <dbReference type="SAM" id="Coils"/>
    </source>
</evidence>
<comment type="caution">
    <text evidence="4">The sequence shown here is derived from an EMBL/GenBank/DDBJ whole genome shotgun (WGS) entry which is preliminary data.</text>
</comment>
<dbReference type="InterPro" id="IPR036397">
    <property type="entry name" value="RNaseH_sf"/>
</dbReference>
<reference evidence="4 5" key="1">
    <citation type="submission" date="2018-07" db="EMBL/GenBank/DDBJ databases">
        <title>Arthrobacter sp. nov., isolated from raw cow's milk with high bacterial count.</title>
        <authorList>
            <person name="Hahne J."/>
            <person name="Isele D."/>
            <person name="Lipski A."/>
        </authorList>
    </citation>
    <scope>NUCLEOTIDE SEQUENCE [LARGE SCALE GENOMIC DNA]</scope>
    <source>
        <strain evidence="4 5">JZ R-35</strain>
    </source>
</reference>
<feature type="coiled-coil region" evidence="2">
    <location>
        <begin position="73"/>
        <end position="100"/>
    </location>
</feature>
<dbReference type="Pfam" id="PF13276">
    <property type="entry name" value="HTH_21"/>
    <property type="match status" value="1"/>
</dbReference>
<dbReference type="Gene3D" id="3.30.420.10">
    <property type="entry name" value="Ribonuclease H-like superfamily/Ribonuclease H"/>
    <property type="match status" value="1"/>
</dbReference>
<dbReference type="InterPro" id="IPR001584">
    <property type="entry name" value="Integrase_cat-core"/>
</dbReference>
<dbReference type="InterPro" id="IPR012337">
    <property type="entry name" value="RNaseH-like_sf"/>
</dbReference>
<dbReference type="Pfam" id="PF13333">
    <property type="entry name" value="rve_2"/>
    <property type="match status" value="1"/>
</dbReference>
<organism evidence="4 5">
    <name type="scientific">Galactobacter valiniphilus</name>
    <dbReference type="NCBI Taxonomy" id="2676122"/>
    <lineage>
        <taxon>Bacteria</taxon>
        <taxon>Bacillati</taxon>
        <taxon>Actinomycetota</taxon>
        <taxon>Actinomycetes</taxon>
        <taxon>Micrococcales</taxon>
        <taxon>Micrococcaceae</taxon>
        <taxon>Galactobacter</taxon>
    </lineage>
</organism>